<evidence type="ECO:0000313" key="2">
    <source>
        <dbReference type="Proteomes" id="UP000634136"/>
    </source>
</evidence>
<organism evidence="1 2">
    <name type="scientific">Senna tora</name>
    <dbReference type="NCBI Taxonomy" id="362788"/>
    <lineage>
        <taxon>Eukaryota</taxon>
        <taxon>Viridiplantae</taxon>
        <taxon>Streptophyta</taxon>
        <taxon>Embryophyta</taxon>
        <taxon>Tracheophyta</taxon>
        <taxon>Spermatophyta</taxon>
        <taxon>Magnoliopsida</taxon>
        <taxon>eudicotyledons</taxon>
        <taxon>Gunneridae</taxon>
        <taxon>Pentapetalae</taxon>
        <taxon>rosids</taxon>
        <taxon>fabids</taxon>
        <taxon>Fabales</taxon>
        <taxon>Fabaceae</taxon>
        <taxon>Caesalpinioideae</taxon>
        <taxon>Cassia clade</taxon>
        <taxon>Senna</taxon>
    </lineage>
</organism>
<gene>
    <name evidence="1" type="ORF">G2W53_018913</name>
</gene>
<reference evidence="1" key="1">
    <citation type="submission" date="2020-09" db="EMBL/GenBank/DDBJ databases">
        <title>Genome-Enabled Discovery of Anthraquinone Biosynthesis in Senna tora.</title>
        <authorList>
            <person name="Kang S.-H."/>
            <person name="Pandey R.P."/>
            <person name="Lee C.-M."/>
            <person name="Sim J.-S."/>
            <person name="Jeong J.-T."/>
            <person name="Choi B.-S."/>
            <person name="Jung M."/>
            <person name="Ginzburg D."/>
            <person name="Zhao K."/>
            <person name="Won S.Y."/>
            <person name="Oh T.-J."/>
            <person name="Yu Y."/>
            <person name="Kim N.-H."/>
            <person name="Lee O.R."/>
            <person name="Lee T.-H."/>
            <person name="Bashyal P."/>
            <person name="Kim T.-S."/>
            <person name="Lee W.-H."/>
            <person name="Kawkins C."/>
            <person name="Kim C.-K."/>
            <person name="Kim J.S."/>
            <person name="Ahn B.O."/>
            <person name="Rhee S.Y."/>
            <person name="Sohng J.K."/>
        </authorList>
    </citation>
    <scope>NUCLEOTIDE SEQUENCE</scope>
    <source>
        <tissue evidence="1">Leaf</tissue>
    </source>
</reference>
<dbReference type="AlphaFoldDB" id="A0A834WRS3"/>
<keyword evidence="2" id="KW-1185">Reference proteome</keyword>
<comment type="caution">
    <text evidence="1">The sequence shown here is derived from an EMBL/GenBank/DDBJ whole genome shotgun (WGS) entry which is preliminary data.</text>
</comment>
<dbReference type="EMBL" id="JAAIUW010000006">
    <property type="protein sequence ID" value="KAF7827749.1"/>
    <property type="molecule type" value="Genomic_DNA"/>
</dbReference>
<proteinExistence type="predicted"/>
<accession>A0A834WRS3</accession>
<dbReference type="OrthoDB" id="409792at2759"/>
<dbReference type="Proteomes" id="UP000634136">
    <property type="component" value="Unassembled WGS sequence"/>
</dbReference>
<sequence length="88" mass="10009">MSVLVSVIRGSLWGVSGALVKAKFKHGGNAAQLWLAIAYRCVDLVVPSTPEWKRTRKSRWLMSQLFVSWLNCCYFTNPARKILRLNGR</sequence>
<protein>
    <submittedName>
        <fullName evidence="1">Fluoride export protein 2-like</fullName>
    </submittedName>
</protein>
<evidence type="ECO:0000313" key="1">
    <source>
        <dbReference type="EMBL" id="KAF7827749.1"/>
    </source>
</evidence>
<name>A0A834WRS3_9FABA</name>